<dbReference type="GO" id="GO:0005929">
    <property type="term" value="C:cilium"/>
    <property type="evidence" value="ECO:0007669"/>
    <property type="project" value="GOC"/>
</dbReference>
<dbReference type="PANTHER" id="PTHR31540:SF1">
    <property type="entry name" value="CENTROSOMAL PROTEIN OF 131 KDA"/>
    <property type="match status" value="1"/>
</dbReference>
<dbReference type="Proteomes" id="UP001152795">
    <property type="component" value="Unassembled WGS sequence"/>
</dbReference>
<protein>
    <submittedName>
        <fullName evidence="3">Centrosomal of 131 kDa isoform X2</fullName>
    </submittedName>
</protein>
<name>A0A6S7GMD9_PARCT</name>
<dbReference type="PROSITE" id="PS50096">
    <property type="entry name" value="IQ"/>
    <property type="match status" value="1"/>
</dbReference>
<feature type="compositionally biased region" description="Polar residues" evidence="2">
    <location>
        <begin position="285"/>
        <end position="296"/>
    </location>
</feature>
<feature type="compositionally biased region" description="Basic residues" evidence="2">
    <location>
        <begin position="509"/>
        <end position="526"/>
    </location>
</feature>
<feature type="compositionally biased region" description="Polar residues" evidence="2">
    <location>
        <begin position="35"/>
        <end position="68"/>
    </location>
</feature>
<feature type="coiled-coil region" evidence="1">
    <location>
        <begin position="898"/>
        <end position="1032"/>
    </location>
</feature>
<feature type="compositionally biased region" description="Polar residues" evidence="2">
    <location>
        <begin position="561"/>
        <end position="584"/>
    </location>
</feature>
<feature type="region of interest" description="Disordered" evidence="2">
    <location>
        <begin position="446"/>
        <end position="626"/>
    </location>
</feature>
<feature type="compositionally biased region" description="Basic and acidic residues" evidence="2">
    <location>
        <begin position="70"/>
        <end position="130"/>
    </location>
</feature>
<feature type="coiled-coil region" evidence="1">
    <location>
        <begin position="755"/>
        <end position="825"/>
    </location>
</feature>
<feature type="compositionally biased region" description="Basic and acidic residues" evidence="2">
    <location>
        <begin position="312"/>
        <end position="322"/>
    </location>
</feature>
<feature type="compositionally biased region" description="Basic and acidic residues" evidence="2">
    <location>
        <begin position="339"/>
        <end position="358"/>
    </location>
</feature>
<evidence type="ECO:0000313" key="3">
    <source>
        <dbReference type="EMBL" id="CAB3992815.1"/>
    </source>
</evidence>
<dbReference type="GO" id="GO:0035735">
    <property type="term" value="P:intraciliary transport involved in cilium assembly"/>
    <property type="evidence" value="ECO:0007669"/>
    <property type="project" value="InterPro"/>
</dbReference>
<feature type="compositionally biased region" description="Basic and acidic residues" evidence="2">
    <location>
        <begin position="460"/>
        <end position="470"/>
    </location>
</feature>
<feature type="compositionally biased region" description="Basic and acidic residues" evidence="2">
    <location>
        <begin position="392"/>
        <end position="411"/>
    </location>
</feature>
<feature type="compositionally biased region" description="Polar residues" evidence="2">
    <location>
        <begin position="591"/>
        <end position="600"/>
    </location>
</feature>
<dbReference type="EMBL" id="CACRXK020002129">
    <property type="protein sequence ID" value="CAB3992815.1"/>
    <property type="molecule type" value="Genomic_DNA"/>
</dbReference>
<feature type="compositionally biased region" description="Low complexity" evidence="2">
    <location>
        <begin position="21"/>
        <end position="34"/>
    </location>
</feature>
<feature type="compositionally biased region" description="Basic and acidic residues" evidence="2">
    <location>
        <begin position="480"/>
        <end position="507"/>
    </location>
</feature>
<gene>
    <name evidence="3" type="ORF">PACLA_8A033834</name>
</gene>
<feature type="region of interest" description="Disordered" evidence="2">
    <location>
        <begin position="1"/>
        <end position="137"/>
    </location>
</feature>
<dbReference type="InterPro" id="IPR030465">
    <property type="entry name" value="CEP131"/>
</dbReference>
<feature type="coiled-coil region" evidence="1">
    <location>
        <begin position="1057"/>
        <end position="1242"/>
    </location>
</feature>
<feature type="compositionally biased region" description="Basic and acidic residues" evidence="2">
    <location>
        <begin position="610"/>
        <end position="625"/>
    </location>
</feature>
<accession>A0A6S7GMD9</accession>
<keyword evidence="1" id="KW-0175">Coiled coil</keyword>
<dbReference type="GO" id="GO:0034451">
    <property type="term" value="C:centriolar satellite"/>
    <property type="evidence" value="ECO:0007669"/>
    <property type="project" value="TreeGrafter"/>
</dbReference>
<dbReference type="PANTHER" id="PTHR31540">
    <property type="entry name" value="CENTROSOMAL PROTEIN OF 131 KDA"/>
    <property type="match status" value="1"/>
</dbReference>
<proteinExistence type="predicted"/>
<dbReference type="SMART" id="SM00015">
    <property type="entry name" value="IQ"/>
    <property type="match status" value="1"/>
</dbReference>
<sequence length="1245" mass="145384">MSSKRRPVSASFKKDGEKGTTQRSRPSTARSARSLNASFKSDVSGLSITGTKTVQSKPTSRQRQSLNLSYHDKNEHRPSNSTKSKKDDLRFGHEQDGVRQSADGKKDKRNSNKHSSSDPVEKFEAEKDDPWWENIPDEITFSPASSFSYASSTSDCVKRPFNARNDELRPSMNDFLDLSDESKTNLVEESTPKHKENNSERVKSPYRSPGQHLDGSIKIENNLREERGRLDENFEVGNKISKTDETTPRNASEIPRLVLDENSGKFDQKYRKTPRDENYLKFGADSQNFDQNSRTFENGEYSHKFGTGYQKSLDKKSWKTDRDENDLTFGSDFQNFDQMCRKSSSDHNSGKIERDENSQKFGTNSRNSSQNSRKNEKEYKPENFQSNFPLDEWQRRDGLETGETDRKKEEDAALTIQRCYRGYKTRMQVGYSAVQKALDERRAIMERQKKWDSDSNSSVDKQRRRDEKARQARQAAIEELNQKRERKKDDNKRMAKEELKFLEESGKVSKARNKQPKQKKVVKKSSMKTADHVVEAAGNDQLPRPGTASTLDSKVEEIFQESRTNSIQAGSQHMNENPSEASTSRTEKTAKNSVVSGTKSTLDDLFESLRQLEEEPADIKKEEKTSTYSWLDASDSKQKLTEDAVRQSTNSSVLSQEKLRTIMSFLDEVEKTEQDTVVSRVRDTKTFAEASSVSASFVSPRAVEAEKEIALLESASAAASDVTNAMMSVKVELDEKKKTNELLQRALNQQREFTLRQARDMEKDAKQRLDLQRQEYESTIQRHLSFIDQLIDDKKILSERCEELVKKLKETDKKYVDKISSLEQNHAAEIKKQKDVMQTAEKLRRDKWIKDKSQQIKELTVKGLEPDIQKLIAKHKAEIKRLKSTHQADLLETDERVGRRYLHQIEELREQLEREKDTACNRERDLAQTKFQKQMEEEEQAFQQQRRRLYAEIQEEKERLASQAQKQRKELDDLKEKLEESHKATMNSVEHSSKLSLEELEHKHQTEMKELKERLEIEKQQWIENYMKKQDAMLLQKERELKENVRESRDKEIELVIRRLEEETSHARDECERAAENRIKRVRDKYEAEMQELEKSEKVMHEKYTTAKEQCNEFEEEVSRLKTSVKNEERKLEDLNKLTKQLQEERGQVVDIIRQEFADRLVTTDEDNKRLKIEMSELRAKHRLEVERINNAKEEEMEEVHKRVKQAISKKEETLKSLRQQKESAEKRADHLEFLLHEQRKKLLS</sequence>
<dbReference type="AlphaFoldDB" id="A0A6S7GMD9"/>
<evidence type="ECO:0000256" key="2">
    <source>
        <dbReference type="SAM" id="MobiDB-lite"/>
    </source>
</evidence>
<dbReference type="GO" id="GO:0010824">
    <property type="term" value="P:regulation of centrosome duplication"/>
    <property type="evidence" value="ECO:0007669"/>
    <property type="project" value="TreeGrafter"/>
</dbReference>
<evidence type="ECO:0000313" key="4">
    <source>
        <dbReference type="Proteomes" id="UP001152795"/>
    </source>
</evidence>
<feature type="region of interest" description="Disordered" evidence="2">
    <location>
        <begin position="162"/>
        <end position="217"/>
    </location>
</feature>
<feature type="region of interest" description="Disordered" evidence="2">
    <location>
        <begin position="234"/>
        <end position="413"/>
    </location>
</feature>
<feature type="compositionally biased region" description="Basic and acidic residues" evidence="2">
    <location>
        <begin position="258"/>
        <end position="279"/>
    </location>
</feature>
<evidence type="ECO:0000256" key="1">
    <source>
        <dbReference type="SAM" id="Coils"/>
    </source>
</evidence>
<organism evidence="3 4">
    <name type="scientific">Paramuricea clavata</name>
    <name type="common">Red gorgonian</name>
    <name type="synonym">Violescent sea-whip</name>
    <dbReference type="NCBI Taxonomy" id="317549"/>
    <lineage>
        <taxon>Eukaryota</taxon>
        <taxon>Metazoa</taxon>
        <taxon>Cnidaria</taxon>
        <taxon>Anthozoa</taxon>
        <taxon>Octocorallia</taxon>
        <taxon>Malacalcyonacea</taxon>
        <taxon>Plexauridae</taxon>
        <taxon>Paramuricea</taxon>
    </lineage>
</organism>
<dbReference type="OrthoDB" id="197735at2759"/>
<keyword evidence="4" id="KW-1185">Reference proteome</keyword>
<dbReference type="InterPro" id="IPR000048">
    <property type="entry name" value="IQ_motif_EF-hand-BS"/>
</dbReference>
<feature type="compositionally biased region" description="Basic and acidic residues" evidence="2">
    <location>
        <begin position="190"/>
        <end position="203"/>
    </location>
</feature>
<comment type="caution">
    <text evidence="3">The sequence shown here is derived from an EMBL/GenBank/DDBJ whole genome shotgun (WGS) entry which is preliminary data.</text>
</comment>
<reference evidence="3" key="1">
    <citation type="submission" date="2020-04" db="EMBL/GenBank/DDBJ databases">
        <authorList>
            <person name="Alioto T."/>
            <person name="Alioto T."/>
            <person name="Gomez Garrido J."/>
        </authorList>
    </citation>
    <scope>NUCLEOTIDE SEQUENCE</scope>
    <source>
        <strain evidence="3">A484AB</strain>
    </source>
</reference>